<reference evidence="1" key="1">
    <citation type="journal article" date="2021" name="Open Biol.">
        <title>Shared evolutionary footprints suggest mitochondrial oxidative damage underlies multiple complex I losses in fungi.</title>
        <authorList>
            <person name="Schikora-Tamarit M.A."/>
            <person name="Marcet-Houben M."/>
            <person name="Nosek J."/>
            <person name="Gabaldon T."/>
        </authorList>
    </citation>
    <scope>NUCLEOTIDE SEQUENCE</scope>
    <source>
        <strain evidence="1">CBS2887</strain>
    </source>
</reference>
<name>A0A9P8Q7G1_WICPI</name>
<organism evidence="1 2">
    <name type="scientific">Wickerhamomyces pijperi</name>
    <name type="common">Yeast</name>
    <name type="synonym">Pichia pijperi</name>
    <dbReference type="NCBI Taxonomy" id="599730"/>
    <lineage>
        <taxon>Eukaryota</taxon>
        <taxon>Fungi</taxon>
        <taxon>Dikarya</taxon>
        <taxon>Ascomycota</taxon>
        <taxon>Saccharomycotina</taxon>
        <taxon>Saccharomycetes</taxon>
        <taxon>Phaffomycetales</taxon>
        <taxon>Wickerhamomycetaceae</taxon>
        <taxon>Wickerhamomyces</taxon>
    </lineage>
</organism>
<keyword evidence="2" id="KW-1185">Reference proteome</keyword>
<sequence length="73" mass="7813">MIFTNTGVFTWVELGTTLSVKNLTGLNWFVFSNFGTQTTTSRVSHVGSGTSNLLGSSTNLDGLKVELWGCLAP</sequence>
<gene>
    <name evidence="1" type="ORF">WICPIJ_003390</name>
</gene>
<reference evidence="1" key="2">
    <citation type="submission" date="2021-01" db="EMBL/GenBank/DDBJ databases">
        <authorList>
            <person name="Schikora-Tamarit M.A."/>
        </authorList>
    </citation>
    <scope>NUCLEOTIDE SEQUENCE</scope>
    <source>
        <strain evidence="1">CBS2887</strain>
    </source>
</reference>
<proteinExistence type="predicted"/>
<comment type="caution">
    <text evidence="1">The sequence shown here is derived from an EMBL/GenBank/DDBJ whole genome shotgun (WGS) entry which is preliminary data.</text>
</comment>
<dbReference type="EMBL" id="JAEUBG010001852">
    <property type="protein sequence ID" value="KAH3685643.1"/>
    <property type="molecule type" value="Genomic_DNA"/>
</dbReference>
<evidence type="ECO:0000313" key="1">
    <source>
        <dbReference type="EMBL" id="KAH3685643.1"/>
    </source>
</evidence>
<dbReference type="Proteomes" id="UP000774326">
    <property type="component" value="Unassembled WGS sequence"/>
</dbReference>
<dbReference type="AlphaFoldDB" id="A0A9P8Q7G1"/>
<accession>A0A9P8Q7G1</accession>
<protein>
    <submittedName>
        <fullName evidence="1">Uncharacterized protein</fullName>
    </submittedName>
</protein>
<evidence type="ECO:0000313" key="2">
    <source>
        <dbReference type="Proteomes" id="UP000774326"/>
    </source>
</evidence>